<dbReference type="PANTHER" id="PTHR30435:SF1">
    <property type="entry name" value="FLAGELLAR HOOK PROTEIN FLGE"/>
    <property type="match status" value="1"/>
</dbReference>
<evidence type="ECO:0000256" key="4">
    <source>
        <dbReference type="RuleBase" id="RU362116"/>
    </source>
</evidence>
<comment type="subcellular location">
    <subcellularLocation>
        <location evidence="1 4">Bacterial flagellum basal body</location>
    </subcellularLocation>
</comment>
<keyword evidence="9" id="KW-0282">Flagellum</keyword>
<dbReference type="InterPro" id="IPR001444">
    <property type="entry name" value="Flag_bb_rod_N"/>
</dbReference>
<sequence length="418" mass="44922">MIRSLYTGISGMSGFQEKLDVTSNNIANVNTFGFKKGRQTFSDLMSQTTQGATAPAEGGQIGGQNPMQVGLGSNTGSIDNIHTQGNRQTTNRPLDLAIEGDGMFAVAERTWSTEPDNFLDVLNDVGMIVENDDDDFVAGEDLVDLSDGDFDYDGDVENLEDFEISFAVDGDVDLDDTDLDVDGDEVTLTSLDDAKTLSQLIDNQNDENGTYDDLITQLDSFIDQGDKSVSLEQDNVMFTRAGNFYLDEEGYMVNANGQYLLGDTNTNLTNDEGTGVTNYDGEDTLNSPGRIQIPEGAQSFNIAADGTVNFVDSNGQARVAGQVMLANFSNAEGLTKAGSNNFTESDNSGLMEDGEIGFLNSPGNGGTGNLYAGALEMSNVDLSEEFTSMITAQRGFQANTRVITTSDEILQELVNLKR</sequence>
<evidence type="ECO:0000256" key="2">
    <source>
        <dbReference type="ARBA" id="ARBA00009677"/>
    </source>
</evidence>
<keyword evidence="9" id="KW-0969">Cilium</keyword>
<dbReference type="NCBIfam" id="TIGR03506">
    <property type="entry name" value="FlgEFG_subfam"/>
    <property type="match status" value="2"/>
</dbReference>
<feature type="domain" description="Flagellar hook protein FlgE/F/G-like D1" evidence="8">
    <location>
        <begin position="229"/>
        <end position="309"/>
    </location>
</feature>
<name>A0ABV2KRE0_9BACI</name>
<keyword evidence="10" id="KW-1185">Reference proteome</keyword>
<feature type="domain" description="Flagellar basal-body/hook protein C-terminal" evidence="7">
    <location>
        <begin position="372"/>
        <end position="416"/>
    </location>
</feature>
<evidence type="ECO:0000259" key="8">
    <source>
        <dbReference type="Pfam" id="PF22692"/>
    </source>
</evidence>
<dbReference type="InterPro" id="IPR053967">
    <property type="entry name" value="LlgE_F_G-like_D1"/>
</dbReference>
<feature type="domain" description="Flagellar basal body rod protein N-terminal" evidence="6">
    <location>
        <begin position="5"/>
        <end position="35"/>
    </location>
</feature>
<dbReference type="RefSeq" id="WP_354218556.1">
    <property type="nucleotide sequence ID" value="NZ_JBEPMX010000001.1"/>
</dbReference>
<proteinExistence type="inferred from homology"/>
<dbReference type="InterPro" id="IPR037925">
    <property type="entry name" value="FlgE/F/G-like"/>
</dbReference>
<comment type="similarity">
    <text evidence="2 4">Belongs to the flagella basal body rod proteins family.</text>
</comment>
<keyword evidence="9" id="KW-0966">Cell projection</keyword>
<dbReference type="Pfam" id="PF22692">
    <property type="entry name" value="LlgE_F_G_D1"/>
    <property type="match status" value="1"/>
</dbReference>
<comment type="caution">
    <text evidence="9">The sequence shown here is derived from an EMBL/GenBank/DDBJ whole genome shotgun (WGS) entry which is preliminary data.</text>
</comment>
<evidence type="ECO:0000259" key="6">
    <source>
        <dbReference type="Pfam" id="PF00460"/>
    </source>
</evidence>
<organism evidence="9 10">
    <name type="scientific">Alkalibacillus flavidus</name>
    <dbReference type="NCBI Taxonomy" id="546021"/>
    <lineage>
        <taxon>Bacteria</taxon>
        <taxon>Bacillati</taxon>
        <taxon>Bacillota</taxon>
        <taxon>Bacilli</taxon>
        <taxon>Bacillales</taxon>
        <taxon>Bacillaceae</taxon>
        <taxon>Alkalibacillus</taxon>
    </lineage>
</organism>
<dbReference type="PANTHER" id="PTHR30435">
    <property type="entry name" value="FLAGELLAR PROTEIN"/>
    <property type="match status" value="1"/>
</dbReference>
<evidence type="ECO:0000313" key="9">
    <source>
        <dbReference type="EMBL" id="MET3682141.1"/>
    </source>
</evidence>
<accession>A0ABV2KRE0</accession>
<dbReference type="InterPro" id="IPR019776">
    <property type="entry name" value="Flagellar_basal_body_rod_CS"/>
</dbReference>
<evidence type="ECO:0000256" key="5">
    <source>
        <dbReference type="SAM" id="MobiDB-lite"/>
    </source>
</evidence>
<dbReference type="PROSITE" id="PS00588">
    <property type="entry name" value="FLAGELLA_BB_ROD"/>
    <property type="match status" value="1"/>
</dbReference>
<feature type="region of interest" description="Disordered" evidence="5">
    <location>
        <begin position="50"/>
        <end position="92"/>
    </location>
</feature>
<evidence type="ECO:0000256" key="3">
    <source>
        <dbReference type="ARBA" id="ARBA00023143"/>
    </source>
</evidence>
<dbReference type="EMBL" id="JBEPMX010000001">
    <property type="protein sequence ID" value="MET3682141.1"/>
    <property type="molecule type" value="Genomic_DNA"/>
</dbReference>
<keyword evidence="3 4" id="KW-0975">Bacterial flagellum</keyword>
<comment type="function">
    <text evidence="4">A flexible structure which links the flagellar filament to the drive apparatus in the basal body.</text>
</comment>
<dbReference type="Proteomes" id="UP001549167">
    <property type="component" value="Unassembled WGS sequence"/>
</dbReference>
<gene>
    <name evidence="9" type="ORF">ABID56_000220</name>
</gene>
<feature type="compositionally biased region" description="Polar residues" evidence="5">
    <location>
        <begin position="63"/>
        <end position="92"/>
    </location>
</feature>
<protein>
    <recommendedName>
        <fullName evidence="4">Flagellar hook protein FlgE</fullName>
    </recommendedName>
</protein>
<dbReference type="Pfam" id="PF06429">
    <property type="entry name" value="Flg_bbr_C"/>
    <property type="match status" value="1"/>
</dbReference>
<evidence type="ECO:0000259" key="7">
    <source>
        <dbReference type="Pfam" id="PF06429"/>
    </source>
</evidence>
<dbReference type="Pfam" id="PF00460">
    <property type="entry name" value="Flg_bb_rod"/>
    <property type="match status" value="1"/>
</dbReference>
<dbReference type="SUPFAM" id="SSF117143">
    <property type="entry name" value="Flagellar hook protein flgE"/>
    <property type="match status" value="1"/>
</dbReference>
<dbReference type="InterPro" id="IPR020013">
    <property type="entry name" value="Flagellar_FlgE/F/G"/>
</dbReference>
<evidence type="ECO:0000313" key="10">
    <source>
        <dbReference type="Proteomes" id="UP001549167"/>
    </source>
</evidence>
<dbReference type="InterPro" id="IPR010930">
    <property type="entry name" value="Flg_bb/hook_C_dom"/>
</dbReference>
<reference evidence="9 10" key="1">
    <citation type="submission" date="2024-06" db="EMBL/GenBank/DDBJ databases">
        <title>Genomic Encyclopedia of Type Strains, Phase IV (KMG-IV): sequencing the most valuable type-strain genomes for metagenomic binning, comparative biology and taxonomic classification.</title>
        <authorList>
            <person name="Goeker M."/>
        </authorList>
    </citation>
    <scope>NUCLEOTIDE SEQUENCE [LARGE SCALE GENOMIC DNA]</scope>
    <source>
        <strain evidence="9 10">DSM 23520</strain>
    </source>
</reference>
<evidence type="ECO:0000256" key="1">
    <source>
        <dbReference type="ARBA" id="ARBA00004117"/>
    </source>
</evidence>